<evidence type="ECO:0000313" key="2">
    <source>
        <dbReference type="WBParaSite" id="ALUE_0000325901-mRNA-1"/>
    </source>
</evidence>
<dbReference type="AlphaFoldDB" id="A0A0M3HNJ1"/>
<accession>A0A0M3HNJ1</accession>
<organism evidence="1 2">
    <name type="scientific">Ascaris lumbricoides</name>
    <name type="common">Giant roundworm</name>
    <dbReference type="NCBI Taxonomy" id="6252"/>
    <lineage>
        <taxon>Eukaryota</taxon>
        <taxon>Metazoa</taxon>
        <taxon>Ecdysozoa</taxon>
        <taxon>Nematoda</taxon>
        <taxon>Chromadorea</taxon>
        <taxon>Rhabditida</taxon>
        <taxon>Spirurina</taxon>
        <taxon>Ascaridomorpha</taxon>
        <taxon>Ascaridoidea</taxon>
        <taxon>Ascarididae</taxon>
        <taxon>Ascaris</taxon>
    </lineage>
</organism>
<dbReference type="Proteomes" id="UP000036681">
    <property type="component" value="Unplaced"/>
</dbReference>
<proteinExistence type="predicted"/>
<keyword evidence="1" id="KW-1185">Reference proteome</keyword>
<name>A0A0M3HNJ1_ASCLU</name>
<sequence length="99" mass="10886">MGTVSRLQNGSSCQPNDFSRQFEVTLCSPTLLTRQLTALLSDEQVIGCHAEPNSALYSQLICSGSGIDVIEQVRFTWPSFSYNLCFHQISLGGTFSIHV</sequence>
<protein>
    <submittedName>
        <fullName evidence="2">Uncharacterized protein</fullName>
    </submittedName>
</protein>
<reference evidence="2" key="1">
    <citation type="submission" date="2017-02" db="UniProtKB">
        <authorList>
            <consortium name="WormBaseParasite"/>
        </authorList>
    </citation>
    <scope>IDENTIFICATION</scope>
</reference>
<dbReference type="WBParaSite" id="ALUE_0000325901-mRNA-1">
    <property type="protein sequence ID" value="ALUE_0000325901-mRNA-1"/>
    <property type="gene ID" value="ALUE_0000325901"/>
</dbReference>
<evidence type="ECO:0000313" key="1">
    <source>
        <dbReference type="Proteomes" id="UP000036681"/>
    </source>
</evidence>